<organism evidence="1 2">
    <name type="scientific">Candidatus Shapirobacteria bacterium CG08_land_8_20_14_0_20_39_18</name>
    <dbReference type="NCBI Taxonomy" id="1974883"/>
    <lineage>
        <taxon>Bacteria</taxon>
        <taxon>Candidatus Shapironibacteriota</taxon>
    </lineage>
</organism>
<dbReference type="Proteomes" id="UP000228996">
    <property type="component" value="Unassembled WGS sequence"/>
</dbReference>
<reference evidence="2" key="1">
    <citation type="submission" date="2017-09" db="EMBL/GenBank/DDBJ databases">
        <title>Depth-based differentiation of microbial function through sediment-hosted aquifers and enrichment of novel symbionts in the deep terrestrial subsurface.</title>
        <authorList>
            <person name="Probst A.J."/>
            <person name="Ladd B."/>
            <person name="Jarett J.K."/>
            <person name="Geller-Mcgrath D.E."/>
            <person name="Sieber C.M.K."/>
            <person name="Emerson J.B."/>
            <person name="Anantharaman K."/>
            <person name="Thomas B.C."/>
            <person name="Malmstrom R."/>
            <person name="Stieglmeier M."/>
            <person name="Klingl A."/>
            <person name="Woyke T."/>
            <person name="Ryan C.M."/>
            <person name="Banfield J.F."/>
        </authorList>
    </citation>
    <scope>NUCLEOTIDE SEQUENCE [LARGE SCALE GENOMIC DNA]</scope>
</reference>
<evidence type="ECO:0000313" key="2">
    <source>
        <dbReference type="Proteomes" id="UP000228996"/>
    </source>
</evidence>
<dbReference type="AlphaFoldDB" id="A0A2M6XCG3"/>
<evidence type="ECO:0000313" key="1">
    <source>
        <dbReference type="EMBL" id="PIU03307.1"/>
    </source>
</evidence>
<evidence type="ECO:0008006" key="3">
    <source>
        <dbReference type="Google" id="ProtNLM"/>
    </source>
</evidence>
<proteinExistence type="predicted"/>
<accession>A0A2M6XCG3</accession>
<name>A0A2M6XCG3_9BACT</name>
<dbReference type="EMBL" id="PEYO01000018">
    <property type="protein sequence ID" value="PIU03307.1"/>
    <property type="molecule type" value="Genomic_DNA"/>
</dbReference>
<protein>
    <recommendedName>
        <fullName evidence="3">DUF2207 domain-containing protein</fullName>
    </recommendedName>
</protein>
<sequence>MTDYSVTKNYPLDSVILWEKYLVYGAALGISLKALSQLPIDYSKAQSSGSGLLIYSYGTQGSTLSNVSSLSSLSTSLSSLSTSFSSYGAHGVGGSGGFSGGGGGAG</sequence>
<comment type="caution">
    <text evidence="1">The sequence shown here is derived from an EMBL/GenBank/DDBJ whole genome shotgun (WGS) entry which is preliminary data.</text>
</comment>
<gene>
    <name evidence="1" type="ORF">COT44_03730</name>
</gene>